<dbReference type="STRING" id="398512.Bccel_0020"/>
<dbReference type="PANTHER" id="PTHR11440">
    <property type="entry name" value="LECITHIN-CHOLESTEROL ACYLTRANSFERASE-RELATED"/>
    <property type="match status" value="1"/>
</dbReference>
<keyword evidence="2" id="KW-1185">Reference proteome</keyword>
<dbReference type="Proteomes" id="UP000036923">
    <property type="component" value="Unassembled WGS sequence"/>
</dbReference>
<dbReference type="GO" id="GO:0008374">
    <property type="term" value="F:O-acyltransferase activity"/>
    <property type="evidence" value="ECO:0007669"/>
    <property type="project" value="InterPro"/>
</dbReference>
<dbReference type="Gene3D" id="3.40.50.1820">
    <property type="entry name" value="alpha/beta hydrolase"/>
    <property type="match status" value="1"/>
</dbReference>
<organism evidence="1 2">
    <name type="scientific">Pseudobacteroides cellulosolvens ATCC 35603 = DSM 2933</name>
    <dbReference type="NCBI Taxonomy" id="398512"/>
    <lineage>
        <taxon>Bacteria</taxon>
        <taxon>Bacillati</taxon>
        <taxon>Bacillota</taxon>
        <taxon>Clostridia</taxon>
        <taxon>Eubacteriales</taxon>
        <taxon>Oscillospiraceae</taxon>
        <taxon>Pseudobacteroides</taxon>
    </lineage>
</organism>
<proteinExistence type="predicted"/>
<dbReference type="GO" id="GO:0006629">
    <property type="term" value="P:lipid metabolic process"/>
    <property type="evidence" value="ECO:0007669"/>
    <property type="project" value="InterPro"/>
</dbReference>
<evidence type="ECO:0000313" key="1">
    <source>
        <dbReference type="EMBL" id="KNY24763.1"/>
    </source>
</evidence>
<dbReference type="InterPro" id="IPR029058">
    <property type="entry name" value="AB_hydrolase_fold"/>
</dbReference>
<evidence type="ECO:0000313" key="2">
    <source>
        <dbReference type="Proteomes" id="UP000036923"/>
    </source>
</evidence>
<dbReference type="EMBL" id="LGTC01000001">
    <property type="protein sequence ID" value="KNY24763.1"/>
    <property type="molecule type" value="Genomic_DNA"/>
</dbReference>
<keyword evidence="1" id="KW-0012">Acyltransferase</keyword>
<dbReference type="RefSeq" id="WP_036939281.1">
    <property type="nucleotide sequence ID" value="NZ_JQKC01000009.1"/>
</dbReference>
<dbReference type="eggNOG" id="COG0845">
    <property type="taxonomic scope" value="Bacteria"/>
</dbReference>
<protein>
    <submittedName>
        <fullName evidence="1">Lecithin:cholesterol acyltransferase</fullName>
    </submittedName>
</protein>
<name>A0A0L6JGB5_9FIRM</name>
<dbReference type="SUPFAM" id="SSF53474">
    <property type="entry name" value="alpha/beta-Hydrolases"/>
    <property type="match status" value="1"/>
</dbReference>
<sequence length="744" mass="83393">MSRIINIKGVRQIIAFLVLLTVMISNFTIVRADNYYKKGIIVIPGHIGTRLYEGSTKVWPPQAMDPYIDSNGNPTEQSLTGKYIAANLLLPGLGTLIVNRLVEKKTQEVYSSARNQFSRLEFDTNGNPKYNITTEPSVSKDGIYGTINTYGPIMTKLKQVFESTSCEVCFFPYDWRLSFEETAKKLQEFINNKGFDSVTLVAHSAGGLVAAGYLALSEDNRKKVETLFNLGTPNFGIPKPFEVMQSGNYFGNELDDIFRSQFKEFSRYTPSTYYLLPSRKYIDYVGKYMSHINKAVYPNGTSEITETTFLDFNETTEQIKKESFISANSAIGAIFDDAIRFQDSLFINGTYVLNMVDTHLIEGGSDGKTFAVSTLNFLKRKYTYKSDGHSTLLGYRTPIYDSFTTTSDCDGTIPSGSARAGGLVSNITTYKNVMHMDLPKTPEIIIQIIETIKAKSNKGYAWISGSIPSSASTGADYDSWNWVDENPKALKNRYSHQSSLYDGMHQHYFYNSSNKILPYDSQVLYCNVFIDPANPPKELMLQWNDGSWEHRAYWGEDKINFGTNGSVSRRYMGPLPKTGMWIRLEVPVQSVGLGGRTISGMAFTLYGGRVTWGEAGIMDNYTLNNAPTATSCYFDNLLTSSPISSISENSSFKVHTSFNTNPSIDLKSLKIRIYNPNSRSSGYTVLPTITYQDKYKYIGTADIDLAALRIPKGTYILDCISNYKKVNSNTIYIGYSEKISFTVN</sequence>
<accession>A0A0L6JGB5</accession>
<dbReference type="eggNOG" id="COG1075">
    <property type="taxonomic scope" value="Bacteria"/>
</dbReference>
<reference evidence="2" key="1">
    <citation type="submission" date="2015-07" db="EMBL/GenBank/DDBJ databases">
        <title>Near-Complete Genome Sequence of the Cellulolytic Bacterium Bacteroides (Pseudobacteroides) cellulosolvens ATCC 35603.</title>
        <authorList>
            <person name="Dassa B."/>
            <person name="Utturkar S.M."/>
            <person name="Klingeman D.M."/>
            <person name="Hurt R.A."/>
            <person name="Keller M."/>
            <person name="Xu J."/>
            <person name="Reddy Y.H.K."/>
            <person name="Borovok I."/>
            <person name="Grinberg I.R."/>
            <person name="Lamed R."/>
            <person name="Zhivin O."/>
            <person name="Bayer E.A."/>
            <person name="Brown S.D."/>
        </authorList>
    </citation>
    <scope>NUCLEOTIDE SEQUENCE [LARGE SCALE GENOMIC DNA]</scope>
    <source>
        <strain evidence="2">DSM 2933</strain>
    </source>
</reference>
<gene>
    <name evidence="1" type="ORF">Bccel_0020</name>
</gene>
<dbReference type="InterPro" id="IPR003386">
    <property type="entry name" value="LACT/PDAT_acylTrfase"/>
</dbReference>
<comment type="caution">
    <text evidence="1">The sequence shown here is derived from an EMBL/GenBank/DDBJ whole genome shotgun (WGS) entry which is preliminary data.</text>
</comment>
<dbReference type="AlphaFoldDB" id="A0A0L6JGB5"/>
<dbReference type="Pfam" id="PF02450">
    <property type="entry name" value="LCAT"/>
    <property type="match status" value="1"/>
</dbReference>
<dbReference type="OrthoDB" id="503948at2"/>
<keyword evidence="1" id="KW-0808">Transferase</keyword>